<dbReference type="EMBL" id="BMXF01000001">
    <property type="protein sequence ID" value="GHB51756.1"/>
    <property type="molecule type" value="Genomic_DNA"/>
</dbReference>
<dbReference type="Proteomes" id="UP000598271">
    <property type="component" value="Unassembled WGS sequence"/>
</dbReference>
<keyword evidence="2" id="KW-1185">Reference proteome</keyword>
<proteinExistence type="predicted"/>
<gene>
    <name evidence="1" type="ORF">GCM10007390_00390</name>
</gene>
<reference evidence="1 2" key="1">
    <citation type="journal article" date="2014" name="Int. J. Syst. Evol. Microbiol.">
        <title>Complete genome sequence of Corynebacterium casei LMG S-19264T (=DSM 44701T), isolated from a smear-ripened cheese.</title>
        <authorList>
            <consortium name="US DOE Joint Genome Institute (JGI-PGF)"/>
            <person name="Walter F."/>
            <person name="Albersmeier A."/>
            <person name="Kalinowski J."/>
            <person name="Ruckert C."/>
        </authorList>
    </citation>
    <scope>NUCLEOTIDE SEQUENCE [LARGE SCALE GENOMIC DNA]</scope>
    <source>
        <strain evidence="1 2">KCTC 12866</strain>
    </source>
</reference>
<name>A0A8J3G6W6_9BACT</name>
<organism evidence="1 2">
    <name type="scientific">Persicitalea jodogahamensis</name>
    <dbReference type="NCBI Taxonomy" id="402147"/>
    <lineage>
        <taxon>Bacteria</taxon>
        <taxon>Pseudomonadati</taxon>
        <taxon>Bacteroidota</taxon>
        <taxon>Cytophagia</taxon>
        <taxon>Cytophagales</taxon>
        <taxon>Spirosomataceae</taxon>
        <taxon>Persicitalea</taxon>
    </lineage>
</organism>
<protein>
    <recommendedName>
        <fullName evidence="3">DUF4160 domain-containing protein</fullName>
    </recommendedName>
</protein>
<accession>A0A8J3G6W6</accession>
<dbReference type="Pfam" id="PF13711">
    <property type="entry name" value="DUF4160"/>
    <property type="match status" value="1"/>
</dbReference>
<dbReference type="AlphaFoldDB" id="A0A8J3G6W6"/>
<evidence type="ECO:0000313" key="1">
    <source>
        <dbReference type="EMBL" id="GHB51756.1"/>
    </source>
</evidence>
<sequence>MPTILIQDGYRFFFYSNDHLPQHIHVEKADKTAKFIIEPVVLIKSAKFNSKELKAIRSIIEDNSELFKAKWNEHLGNN</sequence>
<dbReference type="RefSeq" id="WP_189562233.1">
    <property type="nucleotide sequence ID" value="NZ_BMXF01000001.1"/>
</dbReference>
<evidence type="ECO:0000313" key="2">
    <source>
        <dbReference type="Proteomes" id="UP000598271"/>
    </source>
</evidence>
<evidence type="ECO:0008006" key="3">
    <source>
        <dbReference type="Google" id="ProtNLM"/>
    </source>
</evidence>
<comment type="caution">
    <text evidence="1">The sequence shown here is derived from an EMBL/GenBank/DDBJ whole genome shotgun (WGS) entry which is preliminary data.</text>
</comment>
<dbReference type="InterPro" id="IPR025427">
    <property type="entry name" value="DUF4160"/>
</dbReference>